<dbReference type="InterPro" id="IPR051681">
    <property type="entry name" value="Ser/Thr_Kinases-Pseudokinases"/>
</dbReference>
<dbReference type="STRING" id="5364.A0A5C3N0C3"/>
<evidence type="ECO:0000313" key="3">
    <source>
        <dbReference type="Proteomes" id="UP000305948"/>
    </source>
</evidence>
<sequence>MSACEMPILTLVQSEALNRGFPFYHSSSNPEASALASGADFVPQIHGATVRKTRSDFDGEEARLFLDNAEKNSIRDILKTWGRDRTERYLNCLLKTLQEWSADLPPNDLCKRGTNLLVRLALDNVLFPPSLFVTGIRTGKSSACAGGFGDVHKGTWNGYLVAVKRLREYNSDTHQTRRQRKQTLFREAIIWCSLKHRNILPLIGVSVDDPLYPYVMVSPWLENGDIVQYIKQFPSQTVMEEMLREVAEGLSYIHERGLVHGDIRGVNILPSILRRYVQSDRSQGKCTCRRGIKSTDC</sequence>
<keyword evidence="2" id="KW-0418">Kinase</keyword>
<dbReference type="GO" id="GO:0005524">
    <property type="term" value="F:ATP binding"/>
    <property type="evidence" value="ECO:0007669"/>
    <property type="project" value="InterPro"/>
</dbReference>
<keyword evidence="2" id="KW-0808">Transferase</keyword>
<dbReference type="Proteomes" id="UP000305948">
    <property type="component" value="Unassembled WGS sequence"/>
</dbReference>
<protein>
    <submittedName>
        <fullName evidence="2">Kinase-like protein</fullName>
    </submittedName>
</protein>
<dbReference type="PROSITE" id="PS50011">
    <property type="entry name" value="PROTEIN_KINASE_DOM"/>
    <property type="match status" value="1"/>
</dbReference>
<dbReference type="Gene3D" id="1.10.510.10">
    <property type="entry name" value="Transferase(Phosphotransferase) domain 1"/>
    <property type="match status" value="1"/>
</dbReference>
<keyword evidence="3" id="KW-1185">Reference proteome</keyword>
<name>A0A5C3N0C3_9AGAM</name>
<accession>A0A5C3N0C3</accession>
<evidence type="ECO:0000259" key="1">
    <source>
        <dbReference type="PROSITE" id="PS50011"/>
    </source>
</evidence>
<organism evidence="2 3">
    <name type="scientific">Heliocybe sulcata</name>
    <dbReference type="NCBI Taxonomy" id="5364"/>
    <lineage>
        <taxon>Eukaryota</taxon>
        <taxon>Fungi</taxon>
        <taxon>Dikarya</taxon>
        <taxon>Basidiomycota</taxon>
        <taxon>Agaricomycotina</taxon>
        <taxon>Agaricomycetes</taxon>
        <taxon>Gloeophyllales</taxon>
        <taxon>Gloeophyllaceae</taxon>
        <taxon>Heliocybe</taxon>
    </lineage>
</organism>
<dbReference type="InterPro" id="IPR011009">
    <property type="entry name" value="Kinase-like_dom_sf"/>
</dbReference>
<dbReference type="AlphaFoldDB" id="A0A5C3N0C3"/>
<dbReference type="PANTHER" id="PTHR44329">
    <property type="entry name" value="SERINE/THREONINE-PROTEIN KINASE TNNI3K-RELATED"/>
    <property type="match status" value="1"/>
</dbReference>
<feature type="domain" description="Protein kinase" evidence="1">
    <location>
        <begin position="137"/>
        <end position="297"/>
    </location>
</feature>
<dbReference type="OrthoDB" id="1924919at2759"/>
<evidence type="ECO:0000313" key="2">
    <source>
        <dbReference type="EMBL" id="TFK50910.1"/>
    </source>
</evidence>
<proteinExistence type="predicted"/>
<dbReference type="SUPFAM" id="SSF56112">
    <property type="entry name" value="Protein kinase-like (PK-like)"/>
    <property type="match status" value="1"/>
</dbReference>
<reference evidence="2 3" key="1">
    <citation type="journal article" date="2019" name="Nat. Ecol. Evol.">
        <title>Megaphylogeny resolves global patterns of mushroom evolution.</title>
        <authorList>
            <person name="Varga T."/>
            <person name="Krizsan K."/>
            <person name="Foldi C."/>
            <person name="Dima B."/>
            <person name="Sanchez-Garcia M."/>
            <person name="Sanchez-Ramirez S."/>
            <person name="Szollosi G.J."/>
            <person name="Szarkandi J.G."/>
            <person name="Papp V."/>
            <person name="Albert L."/>
            <person name="Andreopoulos W."/>
            <person name="Angelini C."/>
            <person name="Antonin V."/>
            <person name="Barry K.W."/>
            <person name="Bougher N.L."/>
            <person name="Buchanan P."/>
            <person name="Buyck B."/>
            <person name="Bense V."/>
            <person name="Catcheside P."/>
            <person name="Chovatia M."/>
            <person name="Cooper J."/>
            <person name="Damon W."/>
            <person name="Desjardin D."/>
            <person name="Finy P."/>
            <person name="Geml J."/>
            <person name="Haridas S."/>
            <person name="Hughes K."/>
            <person name="Justo A."/>
            <person name="Karasinski D."/>
            <person name="Kautmanova I."/>
            <person name="Kiss B."/>
            <person name="Kocsube S."/>
            <person name="Kotiranta H."/>
            <person name="LaButti K.M."/>
            <person name="Lechner B.E."/>
            <person name="Liimatainen K."/>
            <person name="Lipzen A."/>
            <person name="Lukacs Z."/>
            <person name="Mihaltcheva S."/>
            <person name="Morgado L.N."/>
            <person name="Niskanen T."/>
            <person name="Noordeloos M.E."/>
            <person name="Ohm R.A."/>
            <person name="Ortiz-Santana B."/>
            <person name="Ovrebo C."/>
            <person name="Racz N."/>
            <person name="Riley R."/>
            <person name="Savchenko A."/>
            <person name="Shiryaev A."/>
            <person name="Soop K."/>
            <person name="Spirin V."/>
            <person name="Szebenyi C."/>
            <person name="Tomsovsky M."/>
            <person name="Tulloss R.E."/>
            <person name="Uehling J."/>
            <person name="Grigoriev I.V."/>
            <person name="Vagvolgyi C."/>
            <person name="Papp T."/>
            <person name="Martin F.M."/>
            <person name="Miettinen O."/>
            <person name="Hibbett D.S."/>
            <person name="Nagy L.G."/>
        </authorList>
    </citation>
    <scope>NUCLEOTIDE SEQUENCE [LARGE SCALE GENOMIC DNA]</scope>
    <source>
        <strain evidence="2 3">OMC1185</strain>
    </source>
</reference>
<dbReference type="InterPro" id="IPR001245">
    <property type="entry name" value="Ser-Thr/Tyr_kinase_cat_dom"/>
</dbReference>
<dbReference type="InterPro" id="IPR000719">
    <property type="entry name" value="Prot_kinase_dom"/>
</dbReference>
<dbReference type="GO" id="GO:0004674">
    <property type="term" value="F:protein serine/threonine kinase activity"/>
    <property type="evidence" value="ECO:0007669"/>
    <property type="project" value="TreeGrafter"/>
</dbReference>
<gene>
    <name evidence="2" type="ORF">OE88DRAFT_1660052</name>
</gene>
<dbReference type="Pfam" id="PF07714">
    <property type="entry name" value="PK_Tyr_Ser-Thr"/>
    <property type="match status" value="1"/>
</dbReference>
<dbReference type="EMBL" id="ML213512">
    <property type="protein sequence ID" value="TFK50910.1"/>
    <property type="molecule type" value="Genomic_DNA"/>
</dbReference>